<gene>
    <name evidence="1" type="ORF">MGYG_07911</name>
</gene>
<dbReference type="GeneID" id="10024975"/>
<keyword evidence="2" id="KW-1185">Reference proteome</keyword>
<reference evidence="2" key="1">
    <citation type="journal article" date="2012" name="MBio">
        <title>Comparative genome analysis of Trichophyton rubrum and related dermatophytes reveals candidate genes involved in infection.</title>
        <authorList>
            <person name="Martinez D.A."/>
            <person name="Oliver B.G."/>
            <person name="Graeser Y."/>
            <person name="Goldberg J.M."/>
            <person name="Li W."/>
            <person name="Martinez-Rossi N.M."/>
            <person name="Monod M."/>
            <person name="Shelest E."/>
            <person name="Barton R.C."/>
            <person name="Birch E."/>
            <person name="Brakhage A.A."/>
            <person name="Chen Z."/>
            <person name="Gurr S.J."/>
            <person name="Heiman D."/>
            <person name="Heitman J."/>
            <person name="Kosti I."/>
            <person name="Rossi A."/>
            <person name="Saif S."/>
            <person name="Samalova M."/>
            <person name="Saunders C.W."/>
            <person name="Shea T."/>
            <person name="Summerbell R.C."/>
            <person name="Xu J."/>
            <person name="Young S."/>
            <person name="Zeng Q."/>
            <person name="Birren B.W."/>
            <person name="Cuomo C.A."/>
            <person name="White T.C."/>
        </authorList>
    </citation>
    <scope>NUCLEOTIDE SEQUENCE [LARGE SCALE GENOMIC DNA]</scope>
    <source>
        <strain evidence="2">ATCC MYA-4604 / CBS 118893</strain>
    </source>
</reference>
<accession>E4V4I5</accession>
<dbReference type="AlphaFoldDB" id="E4V4I5"/>
<protein>
    <submittedName>
        <fullName evidence="1">Uncharacterized protein</fullName>
    </submittedName>
</protein>
<dbReference type="Proteomes" id="UP000002669">
    <property type="component" value="Unassembled WGS sequence"/>
</dbReference>
<organism evidence="2">
    <name type="scientific">Arthroderma gypseum (strain ATCC MYA-4604 / CBS 118893)</name>
    <name type="common">Microsporum gypseum</name>
    <dbReference type="NCBI Taxonomy" id="535722"/>
    <lineage>
        <taxon>Eukaryota</taxon>
        <taxon>Fungi</taxon>
        <taxon>Dikarya</taxon>
        <taxon>Ascomycota</taxon>
        <taxon>Pezizomycotina</taxon>
        <taxon>Eurotiomycetes</taxon>
        <taxon>Eurotiomycetidae</taxon>
        <taxon>Onygenales</taxon>
        <taxon>Arthrodermataceae</taxon>
        <taxon>Nannizzia</taxon>
    </lineage>
</organism>
<dbReference type="VEuPathDB" id="FungiDB:MGYG_07911"/>
<sequence length="114" mass="12277">MLMEKIEVGGDNLNNSPGQHPYGVTAQFKVADNSPDGVIPTSTLDKTLQTKMRVVIENQSNCTSRDVPGFGSGISLGIRTGARSNGYGGMEAGSIRWLGRLQHRQCRRSLVSIS</sequence>
<evidence type="ECO:0000313" key="1">
    <source>
        <dbReference type="EMBL" id="EFR04909.1"/>
    </source>
</evidence>
<dbReference type="HOGENOM" id="CLU_2120533_0_0_1"/>
<dbReference type="InParanoid" id="E4V4I5"/>
<dbReference type="EMBL" id="DS989829">
    <property type="protein sequence ID" value="EFR04909.1"/>
    <property type="molecule type" value="Genomic_DNA"/>
</dbReference>
<proteinExistence type="predicted"/>
<dbReference type="RefSeq" id="XP_003169744.1">
    <property type="nucleotide sequence ID" value="XM_003169696.1"/>
</dbReference>
<name>E4V4I5_ARTGP</name>
<evidence type="ECO:0000313" key="2">
    <source>
        <dbReference type="Proteomes" id="UP000002669"/>
    </source>
</evidence>